<organism evidence="3 4">
    <name type="scientific">Maribacter chungangensis</name>
    <dbReference type="NCBI Taxonomy" id="1069117"/>
    <lineage>
        <taxon>Bacteria</taxon>
        <taxon>Pseudomonadati</taxon>
        <taxon>Bacteroidota</taxon>
        <taxon>Flavobacteriia</taxon>
        <taxon>Flavobacteriales</taxon>
        <taxon>Flavobacteriaceae</taxon>
        <taxon>Maribacter</taxon>
    </lineage>
</organism>
<dbReference type="InterPro" id="IPR008928">
    <property type="entry name" value="6-hairpin_glycosidase_sf"/>
</dbReference>
<dbReference type="Gene3D" id="1.50.10.10">
    <property type="match status" value="1"/>
</dbReference>
<dbReference type="EMBL" id="JBHTHY010000024">
    <property type="protein sequence ID" value="MFD0799399.1"/>
    <property type="molecule type" value="Genomic_DNA"/>
</dbReference>
<dbReference type="CDD" id="cd02955">
    <property type="entry name" value="SSP411"/>
    <property type="match status" value="1"/>
</dbReference>
<keyword evidence="4" id="KW-1185">Reference proteome</keyword>
<evidence type="ECO:0000259" key="2">
    <source>
        <dbReference type="Pfam" id="PF03190"/>
    </source>
</evidence>
<dbReference type="InterPro" id="IPR012341">
    <property type="entry name" value="6hp_glycosidase-like_sf"/>
</dbReference>
<dbReference type="PANTHER" id="PTHR42899:SF1">
    <property type="entry name" value="SPERMATOGENESIS-ASSOCIATED PROTEIN 20"/>
    <property type="match status" value="1"/>
</dbReference>
<feature type="signal peptide" evidence="1">
    <location>
        <begin position="1"/>
        <end position="24"/>
    </location>
</feature>
<evidence type="ECO:0000313" key="4">
    <source>
        <dbReference type="Proteomes" id="UP001597012"/>
    </source>
</evidence>
<dbReference type="PANTHER" id="PTHR42899">
    <property type="entry name" value="SPERMATOGENESIS-ASSOCIATED PROTEIN 20"/>
    <property type="match status" value="1"/>
</dbReference>
<evidence type="ECO:0000256" key="1">
    <source>
        <dbReference type="SAM" id="SignalP"/>
    </source>
</evidence>
<dbReference type="InterPro" id="IPR024705">
    <property type="entry name" value="Ssp411"/>
</dbReference>
<protein>
    <submittedName>
        <fullName evidence="3">Thioredoxin domain-containing protein</fullName>
    </submittedName>
</protein>
<reference evidence="4" key="1">
    <citation type="journal article" date="2019" name="Int. J. Syst. Evol. Microbiol.">
        <title>The Global Catalogue of Microorganisms (GCM) 10K type strain sequencing project: providing services to taxonomists for standard genome sequencing and annotation.</title>
        <authorList>
            <consortium name="The Broad Institute Genomics Platform"/>
            <consortium name="The Broad Institute Genome Sequencing Center for Infectious Disease"/>
            <person name="Wu L."/>
            <person name="Ma J."/>
        </authorList>
    </citation>
    <scope>NUCLEOTIDE SEQUENCE [LARGE SCALE GENOMIC DNA]</scope>
    <source>
        <strain evidence="4">CCUG 61948</strain>
    </source>
</reference>
<name>A0ABW3B9F9_9FLAO</name>
<feature type="chain" id="PRO_5046793371" evidence="1">
    <location>
        <begin position="25"/>
        <end position="716"/>
    </location>
</feature>
<sequence>MNFSLTRSVLFPFVSVLSALVLLASCKEASQNSTEEHPYTNALINETSPYLLQHAHNPVDWRPWSQAALDEAKEKKKLVLVSIGYSSCHWCHVMEEETFANDSIAKIMNENFINIKVDREERPDVDQIYMTAVQLMQGNGGWPLNVITLPNGKPLYGGTYHTKEQWGQVLTEISKLYNEDPAKAEEYSDMVAEGIQEVNLISPATDFENLTQEALTESLTNWKPNWDTVWGGEKSMEKFMLPVNLDFLLDYALLTDDSEVLQQVELSLDKMAMGGIYDHVAGGFYRYSTDTEWKVPHFEKMLYDNGQMLSLYAKAYKVFRKERYKDIVQGTIRFLEREMKSPDGAYYAALDAQSEGKEGKFYVWNEAELKEVLTTDFEVFSAYYNIQKANAWEDDTYVLHSTVADSQFITDHGLSAAQLSALKATWHEKLLQARDKRIRPRTDDKILISWNALVINGYVDAYEALGTEAYLETAKNILKSLKTNGYYNGELGHSYKEDSKHIPAFLEDYSLLANAALNLYSVSLNPDYLKLAEDLTKTAQEKFKDPASGMYRYNQGNELIAQIIKTDDGVLPSPNAIMAQNLLLLGHIYYDKEAMKKAKTMLSSMVPVTKENPYSYAKWNSLLLQSTYPFYEVAIVGKDAKSLLAAMSNQYVPNTLLVGSSVESELALFEGRYTDEGTFIYVCRDHTCKLPVKTVNEAIALFGGNKKRTPTNTPRF</sequence>
<dbReference type="Gene3D" id="1.50.10.20">
    <property type="match status" value="1"/>
</dbReference>
<evidence type="ECO:0000313" key="3">
    <source>
        <dbReference type="EMBL" id="MFD0799399.1"/>
    </source>
</evidence>
<dbReference type="InterPro" id="IPR004879">
    <property type="entry name" value="Ssp411-like_TRX"/>
</dbReference>
<keyword evidence="1" id="KW-0732">Signal</keyword>
<dbReference type="Proteomes" id="UP001597012">
    <property type="component" value="Unassembled WGS sequence"/>
</dbReference>
<dbReference type="Pfam" id="PF03190">
    <property type="entry name" value="Thioredox_DsbH"/>
    <property type="match status" value="1"/>
</dbReference>
<dbReference type="PROSITE" id="PS51257">
    <property type="entry name" value="PROKAR_LIPOPROTEIN"/>
    <property type="match status" value="1"/>
</dbReference>
<dbReference type="PIRSF" id="PIRSF006402">
    <property type="entry name" value="UCP006402_thioredoxin"/>
    <property type="match status" value="1"/>
</dbReference>
<dbReference type="SUPFAM" id="SSF52833">
    <property type="entry name" value="Thioredoxin-like"/>
    <property type="match status" value="1"/>
</dbReference>
<dbReference type="SUPFAM" id="SSF48208">
    <property type="entry name" value="Six-hairpin glycosidases"/>
    <property type="match status" value="1"/>
</dbReference>
<gene>
    <name evidence="3" type="ORF">ACFQZJ_18145</name>
</gene>
<dbReference type="Gene3D" id="3.40.30.10">
    <property type="entry name" value="Glutaredoxin"/>
    <property type="match status" value="1"/>
</dbReference>
<dbReference type="RefSeq" id="WP_379936375.1">
    <property type="nucleotide sequence ID" value="NZ_JBHTHY010000024.1"/>
</dbReference>
<accession>A0ABW3B9F9</accession>
<proteinExistence type="predicted"/>
<feature type="domain" description="Spermatogenesis-associated protein 20-like TRX" evidence="2">
    <location>
        <begin position="40"/>
        <end position="193"/>
    </location>
</feature>
<dbReference type="InterPro" id="IPR036249">
    <property type="entry name" value="Thioredoxin-like_sf"/>
</dbReference>
<comment type="caution">
    <text evidence="3">The sequence shown here is derived from an EMBL/GenBank/DDBJ whole genome shotgun (WGS) entry which is preliminary data.</text>
</comment>